<protein>
    <submittedName>
        <fullName evidence="2">Uncharacterized protein</fullName>
    </submittedName>
</protein>
<keyword evidence="3" id="KW-1185">Reference proteome</keyword>
<dbReference type="Proteomes" id="UP000198282">
    <property type="component" value="Unassembled WGS sequence"/>
</dbReference>
<dbReference type="AlphaFoldDB" id="A0A239EZV0"/>
<evidence type="ECO:0000256" key="1">
    <source>
        <dbReference type="SAM" id="MobiDB-lite"/>
    </source>
</evidence>
<name>A0A239EZV0_9ACTN</name>
<feature type="region of interest" description="Disordered" evidence="1">
    <location>
        <begin position="177"/>
        <end position="201"/>
    </location>
</feature>
<gene>
    <name evidence="2" type="ORF">SAMN05216276_1010157</name>
</gene>
<sequence>MKPLYVIGAALAVIAICAAAVLISRSVSGSPPVPAACPQRWDSDTIGGWVPAAADLDGAEESLVPGEPIEAMICAYPGSNTDPGGERLAGSRTLTGETKAMARDLGYLPVSTADHGFACTAMGGPMTNYLIRFAYPDGKALWVGSAEEVNSCARTTNGTTGSRSYVGPNITAAYRTGTWKPVQPDDPCKGRTTGRRGQDERMVPDKPISVLVCGEAASYDGRPPRLEHGGQVATTLAATLNSLDSVPSESGCHPIAGMDQGHFRLLFGYEDGPPADVQISMGCKPGIDNGLLQADIDDPVRDQVTRLAPLKDGGAVPGE</sequence>
<evidence type="ECO:0000313" key="2">
    <source>
        <dbReference type="EMBL" id="SNS50280.1"/>
    </source>
</evidence>
<dbReference type="EMBL" id="FZOD01000010">
    <property type="protein sequence ID" value="SNS50280.1"/>
    <property type="molecule type" value="Genomic_DNA"/>
</dbReference>
<evidence type="ECO:0000313" key="3">
    <source>
        <dbReference type="Proteomes" id="UP000198282"/>
    </source>
</evidence>
<reference evidence="2 3" key="1">
    <citation type="submission" date="2017-06" db="EMBL/GenBank/DDBJ databases">
        <authorList>
            <person name="Kim H.J."/>
            <person name="Triplett B.A."/>
        </authorList>
    </citation>
    <scope>NUCLEOTIDE SEQUENCE [LARGE SCALE GENOMIC DNA]</scope>
    <source>
        <strain evidence="2 3">CGMCC 4.2132</strain>
    </source>
</reference>
<dbReference type="OrthoDB" id="4854850at2"/>
<organism evidence="2 3">
    <name type="scientific">Streptosporangium subroseum</name>
    <dbReference type="NCBI Taxonomy" id="106412"/>
    <lineage>
        <taxon>Bacteria</taxon>
        <taxon>Bacillati</taxon>
        <taxon>Actinomycetota</taxon>
        <taxon>Actinomycetes</taxon>
        <taxon>Streptosporangiales</taxon>
        <taxon>Streptosporangiaceae</taxon>
        <taxon>Streptosporangium</taxon>
    </lineage>
</organism>
<accession>A0A239EZV0</accession>
<proteinExistence type="predicted"/>
<dbReference type="RefSeq" id="WP_089207557.1">
    <property type="nucleotide sequence ID" value="NZ_FZOD01000010.1"/>
</dbReference>